<dbReference type="OrthoDB" id="429944at2759"/>
<dbReference type="InterPro" id="IPR011990">
    <property type="entry name" value="TPR-like_helical_dom_sf"/>
</dbReference>
<dbReference type="SMART" id="SM00028">
    <property type="entry name" value="TPR"/>
    <property type="match status" value="4"/>
</dbReference>
<dbReference type="EMBL" id="LSRX01001116">
    <property type="protein sequence ID" value="OLP83428.1"/>
    <property type="molecule type" value="Genomic_DNA"/>
</dbReference>
<keyword evidence="2" id="KW-1185">Reference proteome</keyword>
<dbReference type="SUPFAM" id="SSF48452">
    <property type="entry name" value="TPR-like"/>
    <property type="match status" value="2"/>
</dbReference>
<name>A0A1Q9CKH1_SYMMI</name>
<protein>
    <submittedName>
        <fullName evidence="1">RNA polymerase II-associated protein 3</fullName>
    </submittedName>
</protein>
<dbReference type="InterPro" id="IPR019734">
    <property type="entry name" value="TPR_rpt"/>
</dbReference>
<reference evidence="1 2" key="1">
    <citation type="submission" date="2016-02" db="EMBL/GenBank/DDBJ databases">
        <title>Genome analysis of coral dinoflagellate symbionts highlights evolutionary adaptations to a symbiotic lifestyle.</title>
        <authorList>
            <person name="Aranda M."/>
            <person name="Li Y."/>
            <person name="Liew Y.J."/>
            <person name="Baumgarten S."/>
            <person name="Simakov O."/>
            <person name="Wilson M."/>
            <person name="Piel J."/>
            <person name="Ashoor H."/>
            <person name="Bougouffa S."/>
            <person name="Bajic V.B."/>
            <person name="Ryu T."/>
            <person name="Ravasi T."/>
            <person name="Bayer T."/>
            <person name="Micklem G."/>
            <person name="Kim H."/>
            <person name="Bhak J."/>
            <person name="Lajeunesse T.C."/>
            <person name="Voolstra C.R."/>
        </authorList>
    </citation>
    <scope>NUCLEOTIDE SEQUENCE [LARGE SCALE GENOMIC DNA]</scope>
    <source>
        <strain evidence="1 2">CCMP2467</strain>
    </source>
</reference>
<sequence>MSSFHADVTSAPDPAKVMELLSSMSENDREAVMKQATEQMGNLFGPGVGGAPKNALERFQAQRRAKAQKVAQRPGYYTANMTFSQSWDTKPQGEVVGSLSMTRISELSVGTTHRGCRLVGTVAEDPDFMVSAAFVLEDIFGDYVEVAVYNVPAEAAMQLYCKGRVLSIAKPCYKIRADGTGGIRVDNPAEVQETQLPRSATSWREVGNQFFKSKKVDSATECYARGLRTLAEVPVAMLLSNRSLCAAKARNWLSALRCASVATLLDPKNPKARYRQVPQRSCLEDPLSEHEGDYVEVAVYNVPAEAAMQLYCKGRVLSIAKPCYKIRADGTGGIRVDNPAEVQETQLPRSATSWREVGNQFFKSKKVDSATECYARGLRTLAEVPVAMLLSNRSLCAAKARNWLSALRCASVATLLDPKNPKARYRQAEALCHLSPASGQLLVQQGIQSWPELKEAACAVLLVPSMAKAWVRRARAMERLKLSQAKVVATLEGVDLPEVRAEAAELRKRLAAAAAAARPVAAKSTDEQLREREAAASHDGFKLLSNSGDQKVMMQQMMKMLPKKELAKRFGPLAAREVPSFHLDFPKQFGWPVAVDVARAAKLLEVTYSIATTSPWMMNHAIKTGDFKFEFEDWQKRFHFGGLGLERMKLVFQEGRQFRPGDVIDMEFCRQDFKMQYDTRIRNSFANSLNRKEIMQQGTVHVAVGFNDLGTLLTGDFRPSPQHDHGPLRFIGYEMNAFNVAKTRIIERLLKDPQVPLTIPLQIWFSSAWTSLAEEAFRRAAGAAMACSTQADVEVQAYFSHWVSAAPVPLSEARALWLDYHEDGRDWSAIASMARHKDRMALCDYYVTGDVLGGEIPNTGSLAMWSVPPGSPPLQKGESAFNAVSLEDLLTEVGSETGSNIKVAMEALLLRRLQRLRGLLQRGEVQIELHVGLLSLDNKALLSQIAELHPWTMSWSNVLDHMHLRDFHDMARACSIHGDTIHYGYSMNWITGVWGTCIMDFPEEMRGELIDLSDKGLIEAGHLSFEGLPRSEMLLVLPPHDTPLNYTGFVLSLSHGSKWADYFCSPALGMPVPQLGQASPLSLFCPLHQVSTSLSLTWSYDSDISFKAAHEETLR</sequence>
<comment type="caution">
    <text evidence="1">The sequence shown here is derived from an EMBL/GenBank/DDBJ whole genome shotgun (WGS) entry which is preliminary data.</text>
</comment>
<dbReference type="PANTHER" id="PTHR47643:SF2">
    <property type="entry name" value="TPR DOMAIN PROTEIN (AFU_ORTHOLOGUE AFUA_5G12710)"/>
    <property type="match status" value="1"/>
</dbReference>
<dbReference type="PANTHER" id="PTHR47643">
    <property type="entry name" value="TPR DOMAIN PROTEIN (AFU_ORTHOLOGUE AFUA_5G12710)"/>
    <property type="match status" value="1"/>
</dbReference>
<proteinExistence type="predicted"/>
<evidence type="ECO:0000313" key="2">
    <source>
        <dbReference type="Proteomes" id="UP000186817"/>
    </source>
</evidence>
<organism evidence="1 2">
    <name type="scientific">Symbiodinium microadriaticum</name>
    <name type="common">Dinoflagellate</name>
    <name type="synonym">Zooxanthella microadriatica</name>
    <dbReference type="NCBI Taxonomy" id="2951"/>
    <lineage>
        <taxon>Eukaryota</taxon>
        <taxon>Sar</taxon>
        <taxon>Alveolata</taxon>
        <taxon>Dinophyceae</taxon>
        <taxon>Suessiales</taxon>
        <taxon>Symbiodiniaceae</taxon>
        <taxon>Symbiodinium</taxon>
    </lineage>
</organism>
<dbReference type="Gene3D" id="1.25.40.10">
    <property type="entry name" value="Tetratricopeptide repeat domain"/>
    <property type="match status" value="2"/>
</dbReference>
<evidence type="ECO:0000313" key="1">
    <source>
        <dbReference type="EMBL" id="OLP83428.1"/>
    </source>
</evidence>
<accession>A0A1Q9CKH1</accession>
<dbReference type="OMA" id="SATECYA"/>
<dbReference type="InterPro" id="IPR053209">
    <property type="entry name" value="Gramillin-biosynth_MTr"/>
</dbReference>
<dbReference type="AlphaFoldDB" id="A0A1Q9CKH1"/>
<gene>
    <name evidence="1" type="primary">RPAP3</name>
    <name evidence="1" type="ORF">AK812_SmicGene35804</name>
</gene>
<dbReference type="Proteomes" id="UP000186817">
    <property type="component" value="Unassembled WGS sequence"/>
</dbReference>